<evidence type="ECO:0000313" key="3">
    <source>
        <dbReference type="Proteomes" id="UP000580568"/>
    </source>
</evidence>
<gene>
    <name evidence="2" type="ORF">bsdtw1_01146</name>
</gene>
<dbReference type="SUPFAM" id="SSF55729">
    <property type="entry name" value="Acyl-CoA N-acyltransferases (Nat)"/>
    <property type="match status" value="1"/>
</dbReference>
<reference evidence="2 3" key="1">
    <citation type="submission" date="2020-07" db="EMBL/GenBank/DDBJ databases">
        <title>A new beta-1,3-glucan-decomposing anaerobic bacterium isolated from anoxic soil subjected to biological soil disinfestation.</title>
        <authorList>
            <person name="Ueki A."/>
            <person name="Tonouchi A."/>
        </authorList>
    </citation>
    <scope>NUCLEOTIDE SEQUENCE [LARGE SCALE GENOMIC DNA]</scope>
    <source>
        <strain evidence="2 3">TW1</strain>
    </source>
</reference>
<dbReference type="InterPro" id="IPR016181">
    <property type="entry name" value="Acyl_CoA_acyltransferase"/>
</dbReference>
<dbReference type="GO" id="GO:0016747">
    <property type="term" value="F:acyltransferase activity, transferring groups other than amino-acyl groups"/>
    <property type="evidence" value="ECO:0007669"/>
    <property type="project" value="InterPro"/>
</dbReference>
<keyword evidence="3" id="KW-1185">Reference proteome</keyword>
<proteinExistence type="predicted"/>
<organism evidence="2 3">
    <name type="scientific">Clostridium fungisolvens</name>
    <dbReference type="NCBI Taxonomy" id="1604897"/>
    <lineage>
        <taxon>Bacteria</taxon>
        <taxon>Bacillati</taxon>
        <taxon>Bacillota</taxon>
        <taxon>Clostridia</taxon>
        <taxon>Eubacteriales</taxon>
        <taxon>Clostridiaceae</taxon>
        <taxon>Clostridium</taxon>
    </lineage>
</organism>
<protein>
    <recommendedName>
        <fullName evidence="1">N-acetyltransferase domain-containing protein</fullName>
    </recommendedName>
</protein>
<dbReference type="CDD" id="cd04301">
    <property type="entry name" value="NAT_SF"/>
    <property type="match status" value="1"/>
</dbReference>
<evidence type="ECO:0000259" key="1">
    <source>
        <dbReference type="PROSITE" id="PS51186"/>
    </source>
</evidence>
<dbReference type="EMBL" id="BLZR01000001">
    <property type="protein sequence ID" value="GFP75079.1"/>
    <property type="molecule type" value="Genomic_DNA"/>
</dbReference>
<dbReference type="Gene3D" id="3.40.630.30">
    <property type="match status" value="1"/>
</dbReference>
<comment type="caution">
    <text evidence="2">The sequence shown here is derived from an EMBL/GenBank/DDBJ whole genome shotgun (WGS) entry which is preliminary data.</text>
</comment>
<evidence type="ECO:0000313" key="2">
    <source>
        <dbReference type="EMBL" id="GFP75079.1"/>
    </source>
</evidence>
<dbReference type="InterPro" id="IPR000182">
    <property type="entry name" value="GNAT_dom"/>
</dbReference>
<feature type="domain" description="N-acetyltransferase" evidence="1">
    <location>
        <begin position="23"/>
        <end position="159"/>
    </location>
</feature>
<dbReference type="Pfam" id="PF00583">
    <property type="entry name" value="Acetyltransf_1"/>
    <property type="match status" value="1"/>
</dbReference>
<accession>A0A6V8SCW1</accession>
<dbReference type="PROSITE" id="PS51186">
    <property type="entry name" value="GNAT"/>
    <property type="match status" value="1"/>
</dbReference>
<dbReference type="Proteomes" id="UP000580568">
    <property type="component" value="Unassembled WGS sequence"/>
</dbReference>
<dbReference type="AlphaFoldDB" id="A0A6V8SCW1"/>
<name>A0A6V8SCW1_9CLOT</name>
<sequence>MKSFDMEDMSEFKFISGGVELLDLVRPLWQMLNEYHKEKSKDFEEQYISFTFEERKKKLMVSKLMHIDIIADSSNKHIAYCISTIDSELVGEIDSLFIKQEARKLGLGDELLKKSLSWMESNKVRKKIITVAAGNEDVINFYNKYGFKKRRIILEYVKE</sequence>